<dbReference type="GO" id="GO:0008237">
    <property type="term" value="F:metallopeptidase activity"/>
    <property type="evidence" value="ECO:0007669"/>
    <property type="project" value="UniProtKB-KW"/>
</dbReference>
<dbReference type="FunFam" id="3.30.70.360:FF:000008">
    <property type="entry name" value="Cytosolic non-specific dipeptidase"/>
    <property type="match status" value="1"/>
</dbReference>
<dbReference type="InterPro" id="IPR002933">
    <property type="entry name" value="Peptidase_M20"/>
</dbReference>
<sequence length="391" mass="43720">MSALTTLFKYVDDNQDRYIKKLAEWVAIQSVSAWPEKRGEIRKMLEVAAADIKQLGGSVELVDIGKQKEIPVNLRFCLEGMEESGSEGLDELIFARKDTFFRDVDYVCISDNYWLGKSKPCITYGLRGICYFYIEVESSDRDLHSGVYGGSVHEAMTDLIALMGSLTDRKGKILVPGIHEAVAPVTEEELELYDKIDFELAEHAKDAGVQTLRHSCKKDVLMHRWRLPSLSLHGIEGAFSGSGAKTVIPRKVVGKFSIRLVPNMTPEAVGEQVTKYLTEKFAELHSPNKCKVYLNHGGKPWVSDFNHPHYLAGRRALKTVFGVEPDLTREGGSIPVTLTFQEATGKNVMLLPMGSADDGAHSQNEKLNRYNYIEGTKMMAAYLHEVSQLKD</sequence>
<evidence type="ECO:0000256" key="2">
    <source>
        <dbReference type="ARBA" id="ARBA00022553"/>
    </source>
</evidence>
<dbReference type="CDD" id="cd05676">
    <property type="entry name" value="M20_dipept_like_CNDP"/>
    <property type="match status" value="1"/>
</dbReference>
<feature type="domain" description="Peptidase M20 dimerisation" evidence="7">
    <location>
        <begin position="124"/>
        <end position="283"/>
    </location>
</feature>
<dbReference type="PANTHER" id="PTHR43270">
    <property type="entry name" value="BETA-ALA-HIS DIPEPTIDASE"/>
    <property type="match status" value="1"/>
</dbReference>
<evidence type="ECO:0000256" key="5">
    <source>
        <dbReference type="ARBA" id="ARBA00022801"/>
    </source>
</evidence>
<dbReference type="InterPro" id="IPR011650">
    <property type="entry name" value="Peptidase_M20_dimer"/>
</dbReference>
<keyword evidence="6" id="KW-0482">Metalloprotease</keyword>
<keyword evidence="3" id="KW-0645">Protease</keyword>
<evidence type="ECO:0000259" key="7">
    <source>
        <dbReference type="Pfam" id="PF07687"/>
    </source>
</evidence>
<evidence type="ECO:0000256" key="6">
    <source>
        <dbReference type="ARBA" id="ARBA00023049"/>
    </source>
</evidence>
<accession>A0A833Z2W3</accession>
<evidence type="ECO:0000256" key="1">
    <source>
        <dbReference type="ARBA" id="ARBA00006247"/>
    </source>
</evidence>
<gene>
    <name evidence="8" type="ORF">HJG60_003021</name>
</gene>
<dbReference type="GO" id="GO:0046872">
    <property type="term" value="F:metal ion binding"/>
    <property type="evidence" value="ECO:0007669"/>
    <property type="project" value="UniProtKB-KW"/>
</dbReference>
<dbReference type="GO" id="GO:0016805">
    <property type="term" value="F:dipeptidase activity"/>
    <property type="evidence" value="ECO:0007669"/>
    <property type="project" value="TreeGrafter"/>
</dbReference>
<dbReference type="Pfam" id="PF07687">
    <property type="entry name" value="M20_dimer"/>
    <property type="match status" value="1"/>
</dbReference>
<keyword evidence="2" id="KW-0597">Phosphoprotein</keyword>
<dbReference type="PANTHER" id="PTHR43270:SF11">
    <property type="entry name" value="CYTOSOLIC NON-SPECIFIC DIPEPTIDASE"/>
    <property type="match status" value="1"/>
</dbReference>
<dbReference type="InterPro" id="IPR051458">
    <property type="entry name" value="Cyt/Met_Dipeptidase"/>
</dbReference>
<evidence type="ECO:0000313" key="8">
    <source>
        <dbReference type="EMBL" id="KAF6087672.1"/>
    </source>
</evidence>
<reference evidence="8 9" key="1">
    <citation type="journal article" date="2020" name="Nature">
        <title>Six reference-quality genomes reveal evolution of bat adaptations.</title>
        <authorList>
            <person name="Jebb D."/>
            <person name="Huang Z."/>
            <person name="Pippel M."/>
            <person name="Hughes G.M."/>
            <person name="Lavrichenko K."/>
            <person name="Devanna P."/>
            <person name="Winkler S."/>
            <person name="Jermiin L.S."/>
            <person name="Skirmuntt E.C."/>
            <person name="Katzourakis A."/>
            <person name="Burkitt-Gray L."/>
            <person name="Ray D.A."/>
            <person name="Sullivan K.A.M."/>
            <person name="Roscito J.G."/>
            <person name="Kirilenko B.M."/>
            <person name="Davalos L.M."/>
            <person name="Corthals A.P."/>
            <person name="Power M.L."/>
            <person name="Jones G."/>
            <person name="Ransome R.D."/>
            <person name="Dechmann D.K.N."/>
            <person name="Locatelli A.G."/>
            <person name="Puechmaille S.J."/>
            <person name="Fedrigo O."/>
            <person name="Jarvis E.D."/>
            <person name="Hiller M."/>
            <person name="Vernes S.C."/>
            <person name="Myers E.W."/>
            <person name="Teeling E.C."/>
        </authorList>
    </citation>
    <scope>NUCLEOTIDE SEQUENCE [LARGE SCALE GENOMIC DNA]</scope>
    <source>
        <strain evidence="8">Bat1K_MPI-CBG_1</strain>
    </source>
</reference>
<comment type="caution">
    <text evidence="8">The sequence shown here is derived from an EMBL/GenBank/DDBJ whole genome shotgun (WGS) entry which is preliminary data.</text>
</comment>
<dbReference type="GO" id="GO:0005829">
    <property type="term" value="C:cytosol"/>
    <property type="evidence" value="ECO:0007669"/>
    <property type="project" value="TreeGrafter"/>
</dbReference>
<keyword evidence="4" id="KW-0479">Metal-binding</keyword>
<evidence type="ECO:0000256" key="4">
    <source>
        <dbReference type="ARBA" id="ARBA00022723"/>
    </source>
</evidence>
<dbReference type="Gene3D" id="3.30.70.360">
    <property type="match status" value="1"/>
</dbReference>
<organism evidence="8 9">
    <name type="scientific">Phyllostomus discolor</name>
    <name type="common">pale spear-nosed bat</name>
    <dbReference type="NCBI Taxonomy" id="89673"/>
    <lineage>
        <taxon>Eukaryota</taxon>
        <taxon>Metazoa</taxon>
        <taxon>Chordata</taxon>
        <taxon>Craniata</taxon>
        <taxon>Vertebrata</taxon>
        <taxon>Euteleostomi</taxon>
        <taxon>Mammalia</taxon>
        <taxon>Eutheria</taxon>
        <taxon>Laurasiatheria</taxon>
        <taxon>Chiroptera</taxon>
        <taxon>Yangochiroptera</taxon>
        <taxon>Phyllostomidae</taxon>
        <taxon>Phyllostominae</taxon>
        <taxon>Phyllostomus</taxon>
    </lineage>
</organism>
<dbReference type="Pfam" id="PF01546">
    <property type="entry name" value="Peptidase_M20"/>
    <property type="match status" value="1"/>
</dbReference>
<evidence type="ECO:0000256" key="3">
    <source>
        <dbReference type="ARBA" id="ARBA00022670"/>
    </source>
</evidence>
<name>A0A833Z2W3_9CHIR</name>
<dbReference type="Proteomes" id="UP000664940">
    <property type="component" value="Unassembled WGS sequence"/>
</dbReference>
<dbReference type="EMBL" id="JABVXQ010000010">
    <property type="protein sequence ID" value="KAF6087672.1"/>
    <property type="molecule type" value="Genomic_DNA"/>
</dbReference>
<dbReference type="SUPFAM" id="SSF53187">
    <property type="entry name" value="Zn-dependent exopeptidases"/>
    <property type="match status" value="1"/>
</dbReference>
<dbReference type="AlphaFoldDB" id="A0A833Z2W3"/>
<dbReference type="GO" id="GO:0006508">
    <property type="term" value="P:proteolysis"/>
    <property type="evidence" value="ECO:0007669"/>
    <property type="project" value="UniProtKB-KW"/>
</dbReference>
<evidence type="ECO:0000313" key="9">
    <source>
        <dbReference type="Proteomes" id="UP000664940"/>
    </source>
</evidence>
<proteinExistence type="inferred from homology"/>
<comment type="similarity">
    <text evidence="1">Belongs to the peptidase M20A family.</text>
</comment>
<dbReference type="Gene3D" id="3.40.630.10">
    <property type="entry name" value="Zn peptidases"/>
    <property type="match status" value="1"/>
</dbReference>
<protein>
    <submittedName>
        <fullName evidence="8">Carnosine dipeptidase 2</fullName>
    </submittedName>
</protein>
<keyword evidence="5" id="KW-0378">Hydrolase</keyword>